<keyword evidence="14" id="KW-1185">Reference proteome</keyword>
<evidence type="ECO:0000256" key="4">
    <source>
        <dbReference type="ARBA" id="ARBA00022630"/>
    </source>
</evidence>
<dbReference type="RefSeq" id="WP_209997132.1">
    <property type="nucleotide sequence ID" value="NZ_BAAAJY010000019.1"/>
</dbReference>
<feature type="transmembrane region" description="Helical" evidence="12">
    <location>
        <begin position="281"/>
        <end position="301"/>
    </location>
</feature>
<organism evidence="13 14">
    <name type="scientific">Paeniglutamicibacter kerguelensis</name>
    <dbReference type="NCBI Taxonomy" id="254788"/>
    <lineage>
        <taxon>Bacteria</taxon>
        <taxon>Bacillati</taxon>
        <taxon>Actinomycetota</taxon>
        <taxon>Actinomycetes</taxon>
        <taxon>Micrococcales</taxon>
        <taxon>Micrococcaceae</taxon>
        <taxon>Paeniglutamicibacter</taxon>
    </lineage>
</organism>
<evidence type="ECO:0000256" key="12">
    <source>
        <dbReference type="SAM" id="Phobius"/>
    </source>
</evidence>
<keyword evidence="6" id="KW-0274">FAD</keyword>
<dbReference type="InterPro" id="IPR000960">
    <property type="entry name" value="Flavin_mOase"/>
</dbReference>
<feature type="transmembrane region" description="Helical" evidence="12">
    <location>
        <begin position="334"/>
        <end position="355"/>
    </location>
</feature>
<dbReference type="InterPro" id="IPR020946">
    <property type="entry name" value="Flavin_mOase-like"/>
</dbReference>
<keyword evidence="7" id="KW-0521">NADP</keyword>
<dbReference type="Proteomes" id="UP001296993">
    <property type="component" value="Unassembled WGS sequence"/>
</dbReference>
<dbReference type="InterPro" id="IPR050346">
    <property type="entry name" value="FMO-like"/>
</dbReference>
<evidence type="ECO:0000256" key="7">
    <source>
        <dbReference type="ARBA" id="ARBA00022857"/>
    </source>
</evidence>
<feature type="transmembrane region" description="Helical" evidence="12">
    <location>
        <begin position="400"/>
        <end position="424"/>
    </location>
</feature>
<keyword evidence="9" id="KW-0560">Oxidoreductase</keyword>
<dbReference type="PANTHER" id="PTHR23023">
    <property type="entry name" value="DIMETHYLANILINE MONOOXYGENASE"/>
    <property type="match status" value="1"/>
</dbReference>
<keyword evidence="4" id="KW-0285">Flavoprotein</keyword>
<feature type="transmembrane region" description="Helical" evidence="12">
    <location>
        <begin position="230"/>
        <end position="250"/>
    </location>
</feature>
<dbReference type="PRINTS" id="PR00370">
    <property type="entry name" value="FMOXYGENASE"/>
</dbReference>
<protein>
    <submittedName>
        <fullName evidence="13">Amino acid transporter</fullName>
    </submittedName>
</protein>
<gene>
    <name evidence="13" type="ORF">JOF47_001691</name>
</gene>
<comment type="caution">
    <text evidence="13">The sequence shown here is derived from an EMBL/GenBank/DDBJ whole genome shotgun (WGS) entry which is preliminary data.</text>
</comment>
<dbReference type="Pfam" id="PF13520">
    <property type="entry name" value="AA_permease_2"/>
    <property type="match status" value="1"/>
</dbReference>
<feature type="transmembrane region" description="Helical" evidence="12">
    <location>
        <begin position="91"/>
        <end position="114"/>
    </location>
</feature>
<dbReference type="EMBL" id="JAGIOF010000001">
    <property type="protein sequence ID" value="MBP2386180.1"/>
    <property type="molecule type" value="Genomic_DNA"/>
</dbReference>
<dbReference type="Gene3D" id="1.20.1740.10">
    <property type="entry name" value="Amino acid/polyamine transporter I"/>
    <property type="match status" value="1"/>
</dbReference>
<evidence type="ECO:0000256" key="2">
    <source>
        <dbReference type="ARBA" id="ARBA00009183"/>
    </source>
</evidence>
<keyword evidence="5 12" id="KW-0812">Transmembrane</keyword>
<comment type="similarity">
    <text evidence="3">Belongs to the FAD-binding monooxygenase family.</text>
</comment>
<evidence type="ECO:0000256" key="6">
    <source>
        <dbReference type="ARBA" id="ARBA00022827"/>
    </source>
</evidence>
<dbReference type="Pfam" id="PF00743">
    <property type="entry name" value="FMO-like"/>
    <property type="match status" value="1"/>
</dbReference>
<evidence type="ECO:0000256" key="3">
    <source>
        <dbReference type="ARBA" id="ARBA00010139"/>
    </source>
</evidence>
<name>A0ABS4XCH7_9MICC</name>
<dbReference type="SUPFAM" id="SSF51905">
    <property type="entry name" value="FAD/NAD(P)-binding domain"/>
    <property type="match status" value="2"/>
</dbReference>
<evidence type="ECO:0000256" key="1">
    <source>
        <dbReference type="ARBA" id="ARBA00004141"/>
    </source>
</evidence>
<comment type="similarity">
    <text evidence="2">Belongs to the FMO family.</text>
</comment>
<evidence type="ECO:0000256" key="8">
    <source>
        <dbReference type="ARBA" id="ARBA00022989"/>
    </source>
</evidence>
<dbReference type="Gene3D" id="3.50.50.60">
    <property type="entry name" value="FAD/NAD(P)-binding domain"/>
    <property type="match status" value="1"/>
</dbReference>
<evidence type="ECO:0000256" key="10">
    <source>
        <dbReference type="ARBA" id="ARBA00023136"/>
    </source>
</evidence>
<keyword evidence="8 12" id="KW-1133">Transmembrane helix</keyword>
<feature type="transmembrane region" description="Helical" evidence="12">
    <location>
        <begin position="361"/>
        <end position="388"/>
    </location>
</feature>
<dbReference type="InterPro" id="IPR036188">
    <property type="entry name" value="FAD/NAD-bd_sf"/>
</dbReference>
<feature type="transmembrane region" description="Helical" evidence="12">
    <location>
        <begin position="151"/>
        <end position="171"/>
    </location>
</feature>
<evidence type="ECO:0000256" key="11">
    <source>
        <dbReference type="SAM" id="MobiDB-lite"/>
    </source>
</evidence>
<feature type="transmembrane region" description="Helical" evidence="12">
    <location>
        <begin position="43"/>
        <end position="66"/>
    </location>
</feature>
<comment type="subcellular location">
    <subcellularLocation>
        <location evidence="1">Membrane</location>
        <topology evidence="1">Multi-pass membrane protein</topology>
    </subcellularLocation>
</comment>
<proteinExistence type="inferred from homology"/>
<evidence type="ECO:0000256" key="9">
    <source>
        <dbReference type="ARBA" id="ARBA00023002"/>
    </source>
</evidence>
<keyword evidence="10 12" id="KW-0472">Membrane</keyword>
<feature type="transmembrane region" description="Helical" evidence="12">
    <location>
        <begin position="430"/>
        <end position="451"/>
    </location>
</feature>
<dbReference type="InterPro" id="IPR002293">
    <property type="entry name" value="AA/rel_permease1"/>
</dbReference>
<reference evidence="13 14" key="1">
    <citation type="submission" date="2021-03" db="EMBL/GenBank/DDBJ databases">
        <title>Sequencing the genomes of 1000 actinobacteria strains.</title>
        <authorList>
            <person name="Klenk H.-P."/>
        </authorList>
    </citation>
    <scope>NUCLEOTIDE SEQUENCE [LARGE SCALE GENOMIC DNA]</scope>
    <source>
        <strain evidence="13 14">DSM 15797</strain>
    </source>
</reference>
<sequence>MPEPATRAVLSTRKVVFLVIAAAAPMGAMVGNVPLALTRTNGIGLPVAFVIASVILLCFSVGYAAMNARVVNSGAFYTYIARALGKPAGTAGAYVALVGYTSMALGIGAAFGYFTHLVFAGLGMSVPWYVFTAFAILLVAFLGYRSAELSAKVLGVLMVLEFAVLIIFNILVVGTKGAAAFPAESFTPNQAFSGTLGIGLLFALTSFIGFESAAIYGEESKNPERTVPRAMYIAVASISAFYVVTAWIIIGAAGGPDAPAMAEAQLGDMVFNLARQYGGEILYDATAVLLCTSVLASYLALHNAASRYLFALGGEGMLPAALGRYHARHLSPHISSLVITATTALVMGTMAALGADPYTVIAASLVGLGTLGIVFVQAATAVAVLVFFWRRPDRSLWRGIVAPAVGAAGLGAGFILVTLNYSVLTGSDNALVNLVPLLLPLTAVVGVFVSLRQRRANPAAYAAFAASRLRRRSADSLGDGAPATYTRSYCLVGGGPASMAMARALIVEGVPFDWFEKNSDFGGIWDMKNTGTPMYNGAHFISSKYTSGFHGFPMPQDYPDYPRWDQVRDYLRGFGRAAGLYGHVTFNTEVTEARLQTDGSWSVRLSDGTRREYDGVVAAPGTTWHPNAPQLPGQELFTGRIRHSATFADGAELRGKRVLVLGGGNSGVDIACEAARNADAAFLSVRRGYRYFPKHIGGIPTDALVAGILEPPRGVSLSGDLGQVIDSLVGDLTRLGLPAPDHDALASHPIMNGQVLHHLSHGDLVAKGDVVRLTGRGAVFADGSAEDIDEILLATGYEYRIPFLDPELLDWASGRPRLYLNVFPRRVDSLYVLGFIEFADAAYKRFDEMAQLVLMDIRARETGVHREELQALKATDQPDLSGGISYVDSPRHAGYVGSQAYQSYLAELRDRFGWPDVDDDSLAAPAADADPAADPADNGREDPELMDATS</sequence>
<evidence type="ECO:0000313" key="14">
    <source>
        <dbReference type="Proteomes" id="UP001296993"/>
    </source>
</evidence>
<evidence type="ECO:0000313" key="13">
    <source>
        <dbReference type="EMBL" id="MBP2386180.1"/>
    </source>
</evidence>
<feature type="transmembrane region" description="Helical" evidence="12">
    <location>
        <begin position="15"/>
        <end position="37"/>
    </location>
</feature>
<evidence type="ECO:0000256" key="5">
    <source>
        <dbReference type="ARBA" id="ARBA00022692"/>
    </source>
</evidence>
<accession>A0ABS4XCH7</accession>
<feature type="transmembrane region" description="Helical" evidence="12">
    <location>
        <begin position="191"/>
        <end position="210"/>
    </location>
</feature>
<feature type="compositionally biased region" description="Low complexity" evidence="11">
    <location>
        <begin position="922"/>
        <end position="936"/>
    </location>
</feature>
<feature type="region of interest" description="Disordered" evidence="11">
    <location>
        <begin position="919"/>
        <end position="950"/>
    </location>
</feature>
<feature type="transmembrane region" description="Helical" evidence="12">
    <location>
        <begin position="126"/>
        <end position="144"/>
    </location>
</feature>